<dbReference type="GO" id="GO:0006788">
    <property type="term" value="P:heme oxidation"/>
    <property type="evidence" value="ECO:0007669"/>
    <property type="project" value="InterPro"/>
</dbReference>
<dbReference type="Pfam" id="PF01126">
    <property type="entry name" value="Heme_oxygenase"/>
    <property type="match status" value="1"/>
</dbReference>
<gene>
    <name evidence="1" type="ordered locus">PMT_1932</name>
</gene>
<dbReference type="HOGENOM" id="CLU_2635205_0_0_3"/>
<reference evidence="1 2" key="1">
    <citation type="journal article" date="2003" name="Nature">
        <title>Genome divergence in two Prochlorococcus ecotypes reflects oceanic niche differentiation.</title>
        <authorList>
            <person name="Rocap G."/>
            <person name="Larimer F.W."/>
            <person name="Lamerdin J.E."/>
            <person name="Malfatti S."/>
            <person name="Chain P."/>
            <person name="Ahlgren N.A."/>
            <person name="Arellano A."/>
            <person name="Coleman M."/>
            <person name="Hauser L."/>
            <person name="Hess W.R."/>
            <person name="Johnson Z.I."/>
            <person name="Land M.L."/>
            <person name="Lindell D."/>
            <person name="Post A.F."/>
            <person name="Regala W."/>
            <person name="Shah M."/>
            <person name="Shaw S.L."/>
            <person name="Steglich C."/>
            <person name="Sullivan M.B."/>
            <person name="Ting C.S."/>
            <person name="Tolonen A."/>
            <person name="Webb E.A."/>
            <person name="Zinser E.R."/>
            <person name="Chisholm S.W."/>
        </authorList>
    </citation>
    <scope>NUCLEOTIDE SEQUENCE [LARGE SCALE GENOMIC DNA]</scope>
    <source>
        <strain evidence="2">MIT 9313</strain>
    </source>
</reference>
<dbReference type="AlphaFoldDB" id="Q7V4L8"/>
<keyword evidence="2" id="KW-1185">Reference proteome</keyword>
<dbReference type="Gene3D" id="1.20.910.10">
    <property type="entry name" value="Heme oxygenase-like"/>
    <property type="match status" value="1"/>
</dbReference>
<dbReference type="SUPFAM" id="SSF48613">
    <property type="entry name" value="Heme oxygenase-like"/>
    <property type="match status" value="1"/>
</dbReference>
<protein>
    <submittedName>
        <fullName evidence="1">Possible heme oxygenase</fullName>
    </submittedName>
</protein>
<accession>Q7V4L8</accession>
<dbReference type="GO" id="GO:0004392">
    <property type="term" value="F:heme oxygenase (decyclizing) activity"/>
    <property type="evidence" value="ECO:0007669"/>
    <property type="project" value="InterPro"/>
</dbReference>
<proteinExistence type="predicted"/>
<evidence type="ECO:0000313" key="1">
    <source>
        <dbReference type="EMBL" id="CAE22106.1"/>
    </source>
</evidence>
<evidence type="ECO:0000313" key="2">
    <source>
        <dbReference type="Proteomes" id="UP000001423"/>
    </source>
</evidence>
<dbReference type="InterPro" id="IPR016053">
    <property type="entry name" value="Haem_Oase-like"/>
</dbReference>
<organism evidence="1 2">
    <name type="scientific">Prochlorococcus marinus (strain MIT 9313)</name>
    <dbReference type="NCBI Taxonomy" id="74547"/>
    <lineage>
        <taxon>Bacteria</taxon>
        <taxon>Bacillati</taxon>
        <taxon>Cyanobacteriota</taxon>
        <taxon>Cyanophyceae</taxon>
        <taxon>Synechococcales</taxon>
        <taxon>Prochlorococcaceae</taxon>
        <taxon>Prochlorococcus</taxon>
    </lineage>
</organism>
<dbReference type="eggNOG" id="COG5398">
    <property type="taxonomic scope" value="Bacteria"/>
</dbReference>
<dbReference type="Proteomes" id="UP000001423">
    <property type="component" value="Chromosome"/>
</dbReference>
<dbReference type="InterPro" id="IPR016084">
    <property type="entry name" value="Haem_Oase-like_multi-hlx"/>
</dbReference>
<dbReference type="KEGG" id="pmt:PMT_1932"/>
<dbReference type="EMBL" id="BX548175">
    <property type="protein sequence ID" value="CAE22106.1"/>
    <property type="molecule type" value="Genomic_DNA"/>
</dbReference>
<sequence>MFQMVVVLASALREGIKAAHTMAENTGFVSSLLKGVVDLSSYCNLVSAIGKVLFVDCSRAAKEVAAPRMWWSEGIAIVRFDQTAA</sequence>
<name>Q7V4L8_PROMM</name>